<keyword evidence="1" id="KW-0749">Sporulation</keyword>
<evidence type="ECO:0000256" key="2">
    <source>
        <dbReference type="PIRSR" id="PIRSR018571-1"/>
    </source>
</evidence>
<dbReference type="GO" id="GO:0030436">
    <property type="term" value="P:asexual sporulation"/>
    <property type="evidence" value="ECO:0007669"/>
    <property type="project" value="InterPro"/>
</dbReference>
<comment type="similarity">
    <text evidence="1">Belongs to the peptidase U4 family.</text>
</comment>
<name>A0A0U4EJ34_9BACI</name>
<dbReference type="Pfam" id="PF03419">
    <property type="entry name" value="Peptidase_U4"/>
    <property type="match status" value="1"/>
</dbReference>
<keyword evidence="1" id="KW-0378">Hydrolase</keyword>
<dbReference type="GO" id="GO:0004190">
    <property type="term" value="F:aspartic-type endopeptidase activity"/>
    <property type="evidence" value="ECO:0007669"/>
    <property type="project" value="UniProtKB-KW"/>
</dbReference>
<sequence length="306" mass="35177">MTIYLDAVWLLNFFLDMMLLMLTQTLAKDSTRKLRIIFGAFIASLVVPISIYYPDSIFTSLIGKLMYSIIIVLCSFRVRSIYQMLKLLLLFYFTTFAIGGGLIAIHFLFQSPFRLAANGILTFNSGYGDPVSWLFVVIGFPLVWYFTKSRMDKHVSEKIRYDQLCQVTIQIDQITKSTTAYIDSGNQLTDPISKRPVIICDEYFLKQWFSEDEWELLKSAHTSLDFEKLPAGWESKVQIVPFQGVEGNRTFMMAIKPDNISFVYNEEEIVTRKVLIGIQFAVLTKDQSYHCLMHPKIIKLADPVSA</sequence>
<dbReference type="Proteomes" id="UP000050331">
    <property type="component" value="Chromosome"/>
</dbReference>
<feature type="active site" evidence="2">
    <location>
        <position position="183"/>
    </location>
</feature>
<dbReference type="EC" id="3.4.23.-" evidence="1"/>
<evidence type="ECO:0000313" key="5">
    <source>
        <dbReference type="Proteomes" id="UP000050331"/>
    </source>
</evidence>
<organism evidence="4 5">
    <name type="scientific">Lentibacillus amyloliquefaciens</name>
    <dbReference type="NCBI Taxonomy" id="1472767"/>
    <lineage>
        <taxon>Bacteria</taxon>
        <taxon>Bacillati</taxon>
        <taxon>Bacillota</taxon>
        <taxon>Bacilli</taxon>
        <taxon>Bacillales</taxon>
        <taxon>Bacillaceae</taxon>
        <taxon>Lentibacillus</taxon>
    </lineage>
</organism>
<evidence type="ECO:0000256" key="3">
    <source>
        <dbReference type="SAM" id="Phobius"/>
    </source>
</evidence>
<accession>A0A0U4EJ34</accession>
<keyword evidence="1" id="KW-0645">Protease</keyword>
<dbReference type="NCBIfam" id="TIGR02854">
    <property type="entry name" value="spore_II_GA"/>
    <property type="match status" value="1"/>
</dbReference>
<feature type="transmembrane region" description="Helical" evidence="3">
    <location>
        <begin position="130"/>
        <end position="147"/>
    </location>
</feature>
<dbReference type="GO" id="GO:0005886">
    <property type="term" value="C:plasma membrane"/>
    <property type="evidence" value="ECO:0007669"/>
    <property type="project" value="UniProtKB-SubCell"/>
</dbReference>
<keyword evidence="1" id="KW-0064">Aspartyl protease</keyword>
<dbReference type="OrthoDB" id="2690199at2"/>
<dbReference type="KEGG" id="lao:AOX59_01510"/>
<dbReference type="GO" id="GO:0006508">
    <property type="term" value="P:proteolysis"/>
    <property type="evidence" value="ECO:0007669"/>
    <property type="project" value="UniProtKB-KW"/>
</dbReference>
<gene>
    <name evidence="4" type="ORF">AOX59_01510</name>
</gene>
<keyword evidence="3" id="KW-1133">Transmembrane helix</keyword>
<feature type="transmembrane region" description="Helical" evidence="3">
    <location>
        <begin position="6"/>
        <end position="22"/>
    </location>
</feature>
<feature type="transmembrane region" description="Helical" evidence="3">
    <location>
        <begin position="88"/>
        <end position="110"/>
    </location>
</feature>
<dbReference type="InterPro" id="IPR005081">
    <property type="entry name" value="SpoIIGA"/>
</dbReference>
<dbReference type="EMBL" id="CP013862">
    <property type="protein sequence ID" value="ALX50505.1"/>
    <property type="molecule type" value="Genomic_DNA"/>
</dbReference>
<dbReference type="STRING" id="1472767.AOX59_01510"/>
<proteinExistence type="inferred from homology"/>
<comment type="subunit">
    <text evidence="1">Self-associates. Interacts with SigE. Interacts with SpoIIR.</text>
</comment>
<dbReference type="GO" id="GO:0030435">
    <property type="term" value="P:sporulation resulting in formation of a cellular spore"/>
    <property type="evidence" value="ECO:0007669"/>
    <property type="project" value="UniProtKB-KW"/>
</dbReference>
<feature type="transmembrane region" description="Helical" evidence="3">
    <location>
        <begin position="34"/>
        <end position="51"/>
    </location>
</feature>
<dbReference type="AlphaFoldDB" id="A0A0U4EJ34"/>
<feature type="transmembrane region" description="Helical" evidence="3">
    <location>
        <begin position="57"/>
        <end position="76"/>
    </location>
</feature>
<keyword evidence="3" id="KW-0812">Transmembrane</keyword>
<keyword evidence="1 3" id="KW-0472">Membrane</keyword>
<comment type="function">
    <text evidence="1">Probable aspartic protease that is responsible for the proteolytic cleavage of the RNA polymerase sigma E factor (SigE/spoIIGB) to yield the active peptide in the mother cell during sporulation. Responds to a signal from the forespore that is triggered by the extracellular signal protein SpoIIR.</text>
</comment>
<evidence type="ECO:0000256" key="1">
    <source>
        <dbReference type="PIRNR" id="PIRNR018571"/>
    </source>
</evidence>
<protein>
    <recommendedName>
        <fullName evidence="1">Sporulation sigma-E factor-processing peptidase</fullName>
        <ecNumber evidence="1">3.4.23.-</ecNumber>
    </recommendedName>
    <alternativeName>
        <fullName evidence="1">Membrane-associated aspartic protease</fullName>
    </alternativeName>
    <alternativeName>
        <fullName evidence="1">Stage II sporulation protein GA</fullName>
    </alternativeName>
</protein>
<dbReference type="PIRSF" id="PIRSF018571">
    <property type="entry name" value="SpoIIGA"/>
    <property type="match status" value="1"/>
</dbReference>
<comment type="subcellular location">
    <subcellularLocation>
        <location evidence="1">Cell membrane</location>
    </subcellularLocation>
</comment>
<keyword evidence="5" id="KW-1185">Reference proteome</keyword>
<reference evidence="4 5" key="1">
    <citation type="submission" date="2016-01" db="EMBL/GenBank/DDBJ databases">
        <title>Complete genome sequence of strain Lentibacillus amyloliquefaciens LAM0015T isolated from saline sediment.</title>
        <authorList>
            <person name="Wang J.-L."/>
            <person name="He M.-X."/>
        </authorList>
    </citation>
    <scope>NUCLEOTIDE SEQUENCE [LARGE SCALE GENOMIC DNA]</scope>
    <source>
        <strain evidence="4 5">LAM0015</strain>
    </source>
</reference>
<evidence type="ECO:0000313" key="4">
    <source>
        <dbReference type="EMBL" id="ALX50505.1"/>
    </source>
</evidence>
<keyword evidence="1" id="KW-1003">Cell membrane</keyword>